<dbReference type="PRINTS" id="PR00253">
    <property type="entry name" value="GABAARECEPTR"/>
</dbReference>
<feature type="region of interest" description="Disordered" evidence="11">
    <location>
        <begin position="537"/>
        <end position="571"/>
    </location>
</feature>
<evidence type="ECO:0000259" key="14">
    <source>
        <dbReference type="Pfam" id="PF02931"/>
    </source>
</evidence>
<dbReference type="STRING" id="6832.A0A553NSK6"/>
<keyword evidence="17" id="KW-1185">Reference proteome</keyword>
<dbReference type="SUPFAM" id="SSF90112">
    <property type="entry name" value="Neurotransmitter-gated ion-channel transmembrane pore"/>
    <property type="match status" value="1"/>
</dbReference>
<comment type="subcellular location">
    <subcellularLocation>
        <location evidence="2">Cell membrane</location>
    </subcellularLocation>
    <subcellularLocation>
        <location evidence="1">Membrane</location>
        <topology evidence="1">Multi-pass membrane protein</topology>
    </subcellularLocation>
</comment>
<gene>
    <name evidence="16" type="ORF">TCAL_01425</name>
</gene>
<reference evidence="16 17" key="1">
    <citation type="journal article" date="2018" name="Nat. Ecol. Evol.">
        <title>Genomic signatures of mitonuclear coevolution across populations of Tigriopus californicus.</title>
        <authorList>
            <person name="Barreto F.S."/>
            <person name="Watson E.T."/>
            <person name="Lima T.G."/>
            <person name="Willett C.S."/>
            <person name="Edmands S."/>
            <person name="Li W."/>
            <person name="Burton R.S."/>
        </authorList>
    </citation>
    <scope>NUCLEOTIDE SEQUENCE [LARGE SCALE GENOMIC DNA]</scope>
    <source>
        <strain evidence="16 17">San Diego</strain>
    </source>
</reference>
<dbReference type="GO" id="GO:0004888">
    <property type="term" value="F:transmembrane signaling receptor activity"/>
    <property type="evidence" value="ECO:0007669"/>
    <property type="project" value="InterPro"/>
</dbReference>
<dbReference type="Proteomes" id="UP000318571">
    <property type="component" value="Chromosome 1"/>
</dbReference>
<dbReference type="EMBL" id="VCGU01000010">
    <property type="protein sequence ID" value="TRY68389.1"/>
    <property type="molecule type" value="Genomic_DNA"/>
</dbReference>
<feature type="transmembrane region" description="Helical" evidence="12">
    <location>
        <begin position="635"/>
        <end position="654"/>
    </location>
</feature>
<dbReference type="GO" id="GO:0005254">
    <property type="term" value="F:chloride channel activity"/>
    <property type="evidence" value="ECO:0007669"/>
    <property type="project" value="UniProtKB-ARBA"/>
</dbReference>
<sequence length="663" mass="73799">MVPNLAFHIFIILWSIAKTQSESSSSSLSRTNEAYTACVKKSLVVSEVFCLPEDYRKDVPPPMSGPVDVYLKLPVSEISNIDDQRSQISLRLTYKLLWPEPRMILNESADWSQGEINVRGDMVDHFWTPDIIIHDLVSFYKPEVLNQVAALEIKHKKRLYYKVRSDLTTVCKGMKFHRFPLDEHVCYLKLTSFGYNDQEMTLDGQFSYDNSNQRALPFNVLIKEISGPLRTYRGSNSNYSVYGLEIHLSRCVSPYLLNVYLPTAIFVVMSWVSFLIPTEVVPARIVLLVTLCLVIINTFNNVTARIPVASQVTALEIWLLACILLVFGALAEYAFILRQVIRLSRQQRKEEELSSIQDGSPTSTSGKRAGNAMGAPATPINLCSRPSSQISGKMGIAFQLNGRMGESVPDDLCNHEPHGPNQLRGGVLNDHEQRLLPTQHQHHHHHHHFHGHSHRPYHCSGERVPLQAFGARTNGLEGGHNSHSEPNVAPTEACLVGELCSNVHRRRTHPAWNVTPSSHSQLSPIFGDIASANKQASFSVSSGPAGGDLGVPNVSRDHQTGTDAMKKPPQTPGGCMNCFDSCCSPMDDLEPRHSCIATAAVGAGQSAVMVARKPPTPPKKSQEQLMKRYQEHVDGNALVIFPLSFLIFNIAYWGHFLADFWPT</sequence>
<dbReference type="InterPro" id="IPR036734">
    <property type="entry name" value="Neur_chan_lig-bd_sf"/>
</dbReference>
<keyword evidence="5 12" id="KW-0812">Transmembrane</keyword>
<keyword evidence="6 13" id="KW-0732">Signal</keyword>
<evidence type="ECO:0000256" key="11">
    <source>
        <dbReference type="SAM" id="MobiDB-lite"/>
    </source>
</evidence>
<feature type="transmembrane region" description="Helical" evidence="12">
    <location>
        <begin position="255"/>
        <end position="276"/>
    </location>
</feature>
<keyword evidence="9 12" id="KW-0472">Membrane</keyword>
<dbReference type="Pfam" id="PF02931">
    <property type="entry name" value="Neur_chan_LBD"/>
    <property type="match status" value="1"/>
</dbReference>
<keyword evidence="4" id="KW-1003">Cell membrane</keyword>
<feature type="signal peptide" evidence="13">
    <location>
        <begin position="1"/>
        <end position="21"/>
    </location>
</feature>
<keyword evidence="7 12" id="KW-1133">Transmembrane helix</keyword>
<dbReference type="InterPro" id="IPR036719">
    <property type="entry name" value="Neuro-gated_channel_TM_sf"/>
</dbReference>
<dbReference type="InterPro" id="IPR006028">
    <property type="entry name" value="GABAA/Glycine_rcpt"/>
</dbReference>
<dbReference type="GO" id="GO:0099095">
    <property type="term" value="F:ligand-gated monoatomic anion channel activity"/>
    <property type="evidence" value="ECO:0007669"/>
    <property type="project" value="UniProtKB-ARBA"/>
</dbReference>
<dbReference type="GO" id="GO:0005886">
    <property type="term" value="C:plasma membrane"/>
    <property type="evidence" value="ECO:0007669"/>
    <property type="project" value="UniProtKB-SubCell"/>
</dbReference>
<dbReference type="Pfam" id="PF02932">
    <property type="entry name" value="Neur_chan_memb"/>
    <property type="match status" value="1"/>
</dbReference>
<feature type="domain" description="Neurotransmitter-gated ion-channel transmembrane" evidence="15">
    <location>
        <begin position="259"/>
        <end position="357"/>
    </location>
</feature>
<keyword evidence="10" id="KW-0407">Ion channel</keyword>
<evidence type="ECO:0000256" key="1">
    <source>
        <dbReference type="ARBA" id="ARBA00004141"/>
    </source>
</evidence>
<accession>A0A553NSK6</accession>
<feature type="domain" description="Neurotransmitter-gated ion-channel ligand-binding" evidence="14">
    <location>
        <begin position="52"/>
        <end position="203"/>
    </location>
</feature>
<organism evidence="16 17">
    <name type="scientific">Tigriopus californicus</name>
    <name type="common">Marine copepod</name>
    <dbReference type="NCBI Taxonomy" id="6832"/>
    <lineage>
        <taxon>Eukaryota</taxon>
        <taxon>Metazoa</taxon>
        <taxon>Ecdysozoa</taxon>
        <taxon>Arthropoda</taxon>
        <taxon>Crustacea</taxon>
        <taxon>Multicrustacea</taxon>
        <taxon>Hexanauplia</taxon>
        <taxon>Copepoda</taxon>
        <taxon>Harpacticoida</taxon>
        <taxon>Harpacticidae</taxon>
        <taxon>Tigriopus</taxon>
    </lineage>
</organism>
<dbReference type="SUPFAM" id="SSF63712">
    <property type="entry name" value="Nicotinic receptor ligand binding domain-like"/>
    <property type="match status" value="1"/>
</dbReference>
<comment type="caution">
    <text evidence="16">The sequence shown here is derived from an EMBL/GenBank/DDBJ whole genome shotgun (WGS) entry which is preliminary data.</text>
</comment>
<dbReference type="CDD" id="cd19049">
    <property type="entry name" value="LGIC_TM_anion"/>
    <property type="match status" value="1"/>
</dbReference>
<dbReference type="OMA" id="NESADWS"/>
<dbReference type="Gene3D" id="2.70.170.10">
    <property type="entry name" value="Neurotransmitter-gated ion-channel ligand-binding domain"/>
    <property type="match status" value="1"/>
</dbReference>
<dbReference type="InterPro" id="IPR038050">
    <property type="entry name" value="Neuro_actylchol_rec"/>
</dbReference>
<feature type="region of interest" description="Disordered" evidence="11">
    <location>
        <begin position="438"/>
        <end position="458"/>
    </location>
</feature>
<evidence type="ECO:0000259" key="15">
    <source>
        <dbReference type="Pfam" id="PF02932"/>
    </source>
</evidence>
<evidence type="ECO:0000256" key="9">
    <source>
        <dbReference type="ARBA" id="ARBA00023136"/>
    </source>
</evidence>
<dbReference type="InterPro" id="IPR006201">
    <property type="entry name" value="Neur_channel"/>
</dbReference>
<feature type="compositionally biased region" description="Basic residues" evidence="11">
    <location>
        <begin position="440"/>
        <end position="457"/>
    </location>
</feature>
<dbReference type="OrthoDB" id="10453277at2759"/>
<evidence type="ECO:0000256" key="6">
    <source>
        <dbReference type="ARBA" id="ARBA00022729"/>
    </source>
</evidence>
<evidence type="ECO:0000256" key="13">
    <source>
        <dbReference type="SAM" id="SignalP"/>
    </source>
</evidence>
<evidence type="ECO:0000256" key="2">
    <source>
        <dbReference type="ARBA" id="ARBA00004236"/>
    </source>
</evidence>
<dbReference type="InterPro" id="IPR006029">
    <property type="entry name" value="Neurotrans-gated_channel_TM"/>
</dbReference>
<feature type="compositionally biased region" description="Polar residues" evidence="11">
    <location>
        <begin position="354"/>
        <end position="366"/>
    </location>
</feature>
<dbReference type="InterPro" id="IPR006202">
    <property type="entry name" value="Neur_chan_lig-bd"/>
</dbReference>
<evidence type="ECO:0000256" key="4">
    <source>
        <dbReference type="ARBA" id="ARBA00022475"/>
    </source>
</evidence>
<evidence type="ECO:0000256" key="8">
    <source>
        <dbReference type="ARBA" id="ARBA00023065"/>
    </source>
</evidence>
<evidence type="ECO:0000256" key="3">
    <source>
        <dbReference type="ARBA" id="ARBA00022448"/>
    </source>
</evidence>
<feature type="transmembrane region" description="Helical" evidence="12">
    <location>
        <begin position="317"/>
        <end position="337"/>
    </location>
</feature>
<feature type="transmembrane region" description="Helical" evidence="12">
    <location>
        <begin position="283"/>
        <end position="302"/>
    </location>
</feature>
<dbReference type="Gene3D" id="1.20.58.390">
    <property type="entry name" value="Neurotransmitter-gated ion-channel transmembrane domain"/>
    <property type="match status" value="1"/>
</dbReference>
<evidence type="ECO:0000313" key="17">
    <source>
        <dbReference type="Proteomes" id="UP000318571"/>
    </source>
</evidence>
<evidence type="ECO:0000313" key="16">
    <source>
        <dbReference type="EMBL" id="TRY68389.1"/>
    </source>
</evidence>
<keyword evidence="3" id="KW-0813">Transport</keyword>
<feature type="compositionally biased region" description="Basic and acidic residues" evidence="11">
    <location>
        <begin position="555"/>
        <end position="566"/>
    </location>
</feature>
<feature type="chain" id="PRO_5021963928" description="Neurotransmitter-gated ion-channel ligand-binding domain-containing protein" evidence="13">
    <location>
        <begin position="22"/>
        <end position="663"/>
    </location>
</feature>
<evidence type="ECO:0000256" key="10">
    <source>
        <dbReference type="ARBA" id="ARBA00023303"/>
    </source>
</evidence>
<feature type="region of interest" description="Disordered" evidence="11">
    <location>
        <begin position="351"/>
        <end position="378"/>
    </location>
</feature>
<evidence type="ECO:0000256" key="12">
    <source>
        <dbReference type="SAM" id="Phobius"/>
    </source>
</evidence>
<proteinExistence type="predicted"/>
<dbReference type="GO" id="GO:0005230">
    <property type="term" value="F:extracellular ligand-gated monoatomic ion channel activity"/>
    <property type="evidence" value="ECO:0007669"/>
    <property type="project" value="InterPro"/>
</dbReference>
<name>A0A553NSK6_TIGCA</name>
<dbReference type="AlphaFoldDB" id="A0A553NSK6"/>
<evidence type="ECO:0000256" key="5">
    <source>
        <dbReference type="ARBA" id="ARBA00022692"/>
    </source>
</evidence>
<keyword evidence="8" id="KW-0406">Ion transport</keyword>
<protein>
    <recommendedName>
        <fullName evidence="18">Neurotransmitter-gated ion-channel ligand-binding domain-containing protein</fullName>
    </recommendedName>
</protein>
<evidence type="ECO:0008006" key="18">
    <source>
        <dbReference type="Google" id="ProtNLM"/>
    </source>
</evidence>
<evidence type="ECO:0000256" key="7">
    <source>
        <dbReference type="ARBA" id="ARBA00022989"/>
    </source>
</evidence>
<dbReference type="PANTHER" id="PTHR18945">
    <property type="entry name" value="NEUROTRANSMITTER GATED ION CHANNEL"/>
    <property type="match status" value="1"/>
</dbReference>